<feature type="compositionally biased region" description="Polar residues" evidence="12">
    <location>
        <begin position="790"/>
        <end position="805"/>
    </location>
</feature>
<evidence type="ECO:0000259" key="14">
    <source>
        <dbReference type="PROSITE" id="PS50010"/>
    </source>
</evidence>
<dbReference type="CDD" id="cd00160">
    <property type="entry name" value="RhoGEF"/>
    <property type="match status" value="1"/>
</dbReference>
<dbReference type="InterPro" id="IPR041020">
    <property type="entry name" value="PH_16"/>
</dbReference>
<evidence type="ECO:0008006" key="20">
    <source>
        <dbReference type="Google" id="ProtNLM"/>
    </source>
</evidence>
<dbReference type="CDD" id="cd13329">
    <property type="entry name" value="PH_RhoGEF"/>
    <property type="match status" value="1"/>
</dbReference>
<feature type="region of interest" description="Disordered" evidence="12">
    <location>
        <begin position="765"/>
        <end position="942"/>
    </location>
</feature>
<dbReference type="GO" id="GO:0046872">
    <property type="term" value="F:metal ion binding"/>
    <property type="evidence" value="ECO:0007669"/>
    <property type="project" value="UniProtKB-KW"/>
</dbReference>
<dbReference type="GO" id="GO:0007186">
    <property type="term" value="P:G protein-coupled receptor signaling pathway"/>
    <property type="evidence" value="ECO:0007669"/>
    <property type="project" value="TreeGrafter"/>
</dbReference>
<keyword evidence="7" id="KW-0479">Metal-binding</keyword>
<feature type="compositionally biased region" description="Basic and acidic residues" evidence="12">
    <location>
        <begin position="838"/>
        <end position="855"/>
    </location>
</feature>
<dbReference type="PROSITE" id="PS50010">
    <property type="entry name" value="DH_2"/>
    <property type="match status" value="1"/>
</dbReference>
<dbReference type="PROSITE" id="PS50081">
    <property type="entry name" value="ZF_DAG_PE_2"/>
    <property type="match status" value="1"/>
</dbReference>
<keyword evidence="10" id="KW-0472">Membrane</keyword>
<evidence type="ECO:0000259" key="16">
    <source>
        <dbReference type="PROSITE" id="PS50106"/>
    </source>
</evidence>
<dbReference type="GO" id="GO:0035556">
    <property type="term" value="P:intracellular signal transduction"/>
    <property type="evidence" value="ECO:0007669"/>
    <property type="project" value="InterPro"/>
</dbReference>
<keyword evidence="4" id="KW-0963">Cytoplasm</keyword>
<dbReference type="InterPro" id="IPR001478">
    <property type="entry name" value="PDZ"/>
</dbReference>
<dbReference type="GO" id="GO:0005085">
    <property type="term" value="F:guanyl-nucleotide exchange factor activity"/>
    <property type="evidence" value="ECO:0007669"/>
    <property type="project" value="UniProtKB-KW"/>
</dbReference>
<dbReference type="SMART" id="SM00109">
    <property type="entry name" value="C1"/>
    <property type="match status" value="1"/>
</dbReference>
<feature type="compositionally biased region" description="Basic and acidic residues" evidence="12">
    <location>
        <begin position="102"/>
        <end position="118"/>
    </location>
</feature>
<feature type="compositionally biased region" description="Basic and acidic residues" evidence="12">
    <location>
        <begin position="1687"/>
        <end position="1706"/>
    </location>
</feature>
<dbReference type="SMART" id="SM00325">
    <property type="entry name" value="RhoGEF"/>
    <property type="match status" value="1"/>
</dbReference>
<dbReference type="PROSITE" id="PS50106">
    <property type="entry name" value="PDZ"/>
    <property type="match status" value="1"/>
</dbReference>
<dbReference type="InterPro" id="IPR002219">
    <property type="entry name" value="PKC_DAG/PE"/>
</dbReference>
<dbReference type="Gene3D" id="1.20.900.10">
    <property type="entry name" value="Dbl homology (DH) domain"/>
    <property type="match status" value="1"/>
</dbReference>
<evidence type="ECO:0000313" key="18">
    <source>
        <dbReference type="EnsemblMetazoa" id="G26609.5:cds"/>
    </source>
</evidence>
<evidence type="ECO:0000256" key="11">
    <source>
        <dbReference type="SAM" id="Coils"/>
    </source>
</evidence>
<proteinExistence type="predicted"/>
<feature type="domain" description="RGS" evidence="17">
    <location>
        <begin position="498"/>
        <end position="608"/>
    </location>
</feature>
<keyword evidence="3" id="KW-0343">GTPase activation</keyword>
<feature type="region of interest" description="Disordered" evidence="12">
    <location>
        <begin position="1533"/>
        <end position="1849"/>
    </location>
</feature>
<dbReference type="Pfam" id="PF00621">
    <property type="entry name" value="RhoGEF"/>
    <property type="match status" value="1"/>
</dbReference>
<dbReference type="SMART" id="SM00228">
    <property type="entry name" value="PDZ"/>
    <property type="match status" value="1"/>
</dbReference>
<feature type="domain" description="PH" evidence="13">
    <location>
        <begin position="1197"/>
        <end position="1308"/>
    </location>
</feature>
<dbReference type="Gene3D" id="2.30.42.10">
    <property type="match status" value="1"/>
</dbReference>
<dbReference type="InterPro" id="IPR011993">
    <property type="entry name" value="PH-like_dom_sf"/>
</dbReference>
<organism evidence="18 19">
    <name type="scientific">Magallana gigas</name>
    <name type="common">Pacific oyster</name>
    <name type="synonym">Crassostrea gigas</name>
    <dbReference type="NCBI Taxonomy" id="29159"/>
    <lineage>
        <taxon>Eukaryota</taxon>
        <taxon>Metazoa</taxon>
        <taxon>Spiralia</taxon>
        <taxon>Lophotrochozoa</taxon>
        <taxon>Mollusca</taxon>
        <taxon>Bivalvia</taxon>
        <taxon>Autobranchia</taxon>
        <taxon>Pteriomorphia</taxon>
        <taxon>Ostreida</taxon>
        <taxon>Ostreoidea</taxon>
        <taxon>Ostreidae</taxon>
        <taxon>Magallana</taxon>
    </lineage>
</organism>
<feature type="compositionally biased region" description="Basic and acidic residues" evidence="12">
    <location>
        <begin position="1748"/>
        <end position="1797"/>
    </location>
</feature>
<feature type="region of interest" description="Disordered" evidence="12">
    <location>
        <begin position="18"/>
        <end position="133"/>
    </location>
</feature>
<dbReference type="InterPro" id="IPR015212">
    <property type="entry name" value="RGS-like_dom"/>
</dbReference>
<feature type="compositionally biased region" description="Basic and acidic residues" evidence="12">
    <location>
        <begin position="19"/>
        <end position="30"/>
    </location>
</feature>
<dbReference type="PROSITE" id="PS50003">
    <property type="entry name" value="PH_DOMAIN"/>
    <property type="match status" value="1"/>
</dbReference>
<feature type="domain" description="Phorbol-ester/DAG-type" evidence="15">
    <location>
        <begin position="715"/>
        <end position="765"/>
    </location>
</feature>
<feature type="compositionally biased region" description="Polar residues" evidence="12">
    <location>
        <begin position="476"/>
        <end position="487"/>
    </location>
</feature>
<feature type="compositionally biased region" description="Basic and acidic residues" evidence="12">
    <location>
        <begin position="1717"/>
        <end position="1737"/>
    </location>
</feature>
<evidence type="ECO:0000259" key="13">
    <source>
        <dbReference type="PROSITE" id="PS50003"/>
    </source>
</evidence>
<dbReference type="Pfam" id="PF00595">
    <property type="entry name" value="PDZ"/>
    <property type="match status" value="1"/>
</dbReference>
<feature type="compositionally biased region" description="Basic and acidic residues" evidence="12">
    <location>
        <begin position="333"/>
        <end position="345"/>
    </location>
</feature>
<keyword evidence="5" id="KW-0597">Phosphoprotein</keyword>
<dbReference type="InterPro" id="IPR036305">
    <property type="entry name" value="RGS_sf"/>
</dbReference>
<dbReference type="PROSITE" id="PS00479">
    <property type="entry name" value="ZF_DAG_PE_1"/>
    <property type="match status" value="1"/>
</dbReference>
<feature type="compositionally biased region" description="Polar residues" evidence="12">
    <location>
        <begin position="346"/>
        <end position="360"/>
    </location>
</feature>
<dbReference type="PANTHER" id="PTHR45872">
    <property type="entry name" value="RHO GUANINE NUCLEOTIDE EXCHANGE FACTOR 2, ISOFORM D"/>
    <property type="match status" value="1"/>
</dbReference>
<comment type="subcellular location">
    <subcellularLocation>
        <location evidence="2">Cytoplasm</location>
    </subcellularLocation>
    <subcellularLocation>
        <location evidence="1">Membrane</location>
    </subcellularLocation>
</comment>
<dbReference type="InterPro" id="IPR046349">
    <property type="entry name" value="C1-like_sf"/>
</dbReference>
<dbReference type="InterPro" id="IPR036034">
    <property type="entry name" value="PDZ_sf"/>
</dbReference>
<dbReference type="SMART" id="SM00315">
    <property type="entry name" value="RGS"/>
    <property type="match status" value="1"/>
</dbReference>
<evidence type="ECO:0000256" key="6">
    <source>
        <dbReference type="ARBA" id="ARBA00022658"/>
    </source>
</evidence>
<dbReference type="GO" id="GO:0005737">
    <property type="term" value="C:cytoplasm"/>
    <property type="evidence" value="ECO:0007669"/>
    <property type="project" value="UniProtKB-SubCell"/>
</dbReference>
<evidence type="ECO:0000256" key="12">
    <source>
        <dbReference type="SAM" id="MobiDB-lite"/>
    </source>
</evidence>
<feature type="compositionally biased region" description="Basic and acidic residues" evidence="12">
    <location>
        <begin position="1646"/>
        <end position="1664"/>
    </location>
</feature>
<evidence type="ECO:0000256" key="4">
    <source>
        <dbReference type="ARBA" id="ARBA00022490"/>
    </source>
</evidence>
<dbReference type="PANTHER" id="PTHR45872:SF2">
    <property type="entry name" value="RHO GUANINE NUCLEOTIDE EXCHANGE FACTOR 2, ISOFORM D"/>
    <property type="match status" value="1"/>
</dbReference>
<dbReference type="Gene3D" id="1.10.167.10">
    <property type="entry name" value="Regulator of G-protein Signalling 4, domain 2"/>
    <property type="match status" value="1"/>
</dbReference>
<feature type="compositionally biased region" description="Basic residues" evidence="12">
    <location>
        <begin position="63"/>
        <end position="73"/>
    </location>
</feature>
<dbReference type="SMART" id="SM00233">
    <property type="entry name" value="PH"/>
    <property type="match status" value="1"/>
</dbReference>
<feature type="compositionally biased region" description="Polar residues" evidence="12">
    <location>
        <begin position="435"/>
        <end position="445"/>
    </location>
</feature>
<dbReference type="InterPro" id="IPR035899">
    <property type="entry name" value="DBL_dom_sf"/>
</dbReference>
<dbReference type="InterPro" id="IPR001849">
    <property type="entry name" value="PH_domain"/>
</dbReference>
<dbReference type="GO" id="GO:0016020">
    <property type="term" value="C:membrane"/>
    <property type="evidence" value="ECO:0007669"/>
    <property type="project" value="UniProtKB-SubCell"/>
</dbReference>
<dbReference type="Proteomes" id="UP000005408">
    <property type="component" value="Unassembled WGS sequence"/>
</dbReference>
<feature type="compositionally biased region" description="Low complexity" evidence="12">
    <location>
        <begin position="912"/>
        <end position="929"/>
    </location>
</feature>
<feature type="compositionally biased region" description="Polar residues" evidence="12">
    <location>
        <begin position="1533"/>
        <end position="1556"/>
    </location>
</feature>
<accession>A0A8W8LA03</accession>
<feature type="coiled-coil region" evidence="11">
    <location>
        <begin position="1458"/>
        <end position="1525"/>
    </location>
</feature>
<feature type="compositionally biased region" description="Basic and acidic residues" evidence="12">
    <location>
        <begin position="862"/>
        <end position="884"/>
    </location>
</feature>
<dbReference type="InterPro" id="IPR001331">
    <property type="entry name" value="GDS_CDC24_CS"/>
</dbReference>
<keyword evidence="6" id="KW-0344">Guanine-nucleotide releasing factor</keyword>
<evidence type="ECO:0000256" key="5">
    <source>
        <dbReference type="ARBA" id="ARBA00022553"/>
    </source>
</evidence>
<feature type="compositionally biased region" description="Low complexity" evidence="12">
    <location>
        <begin position="400"/>
        <end position="419"/>
    </location>
</feature>
<reference evidence="18" key="1">
    <citation type="submission" date="2022-08" db="UniProtKB">
        <authorList>
            <consortium name="EnsemblMetazoa"/>
        </authorList>
    </citation>
    <scope>IDENTIFICATION</scope>
    <source>
        <strain evidence="18">05x7-T-G4-1.051#20</strain>
    </source>
</reference>
<dbReference type="GO" id="GO:0001664">
    <property type="term" value="F:G protein-coupled receptor binding"/>
    <property type="evidence" value="ECO:0007669"/>
    <property type="project" value="TreeGrafter"/>
</dbReference>
<dbReference type="SUPFAM" id="SSF48065">
    <property type="entry name" value="DBL homology domain (DH-domain)"/>
    <property type="match status" value="1"/>
</dbReference>
<dbReference type="SUPFAM" id="SSF50729">
    <property type="entry name" value="PH domain-like"/>
    <property type="match status" value="1"/>
</dbReference>
<sequence length="1849" mass="208988">MPLGKKWRSMDVLHFGSSKQDKEALKKENGHLGSGDLLSKTCRTKSKGGSKEDLLDEEPPVILRRKHGSKHRFSSREDLLDKPASPKLRQSIHVPWHRSKSSSRDDLVNNESRKDPNNRHSSSVKGEHGTQEETKEGYIQRCVIIQKDDKGYGLTVRGDNPVYVESVKADGAAERAGVRQGDRICKVNGTQVTNSNHIEVVRLIKAGSFVALTLMNKAPEKVTKPIPVDSRKSRELQASKLFEIKKYYDNATEELQRTKSQLQNNPSDDKLASKVKEQEALVKKLEDQLKAQAAEETSPDIGNGDGSVAPWLPEGPKHKKSGSTPIDFTPNPRELRAISRSKSDASSRVTFRKPSTSQKRQPGDISPEHVLFSSRPSRRRPVFGIRQAIVAPASDGSSVSDSPTTSPNASPTPTHPNNSEDTQSVQKKELEYDEISQTSQASIGQPQKPIIAAEEDEFSSDEDMQNKVTANGRPPSLSTTPLNARSQAESDDFGPFNDLRQLEGKPAHMSVFLNFVLKHQSPGGALLFYITTNVYQQAKGNIKDMQKWAFEIFSTFLANGAPLKVEVDPVLVERIDEILNSKSSEKDDVLRTVFNGARNYVQAEISNSLQEFRSKLCLGFGNMYGLNNLAPNMRQKDETEAVLKLLSPYFDTVPQLDEDSKPDTSHAIGWALATFLRHNSMVDKKHSSMERVQSFVAKDKKKILMQRKRTLTQKGHTFQPQHFSRVENCLFCKELIWGVGIQGYQCSNCEQWIHKYCLDSLEEQCPKKKKNRPPSSVFNIPRPHADRHSTSSIEQILSRSVSEASSPGPVTPTTFNIQPVRDEREDDKVTPMHTVDSLIKRYDKAPSEGPGDRNKSPSVEEMTNKKSTEISRSESLKGRQDQKGRVKQRRVKSDVEIDDNLMKALQGNTPNSHSSSSSSVRSGESPSSSMDAVNNIPHTIENDSDFEVENELPPLDSIYPRDVYKRLRPKDRKRLEVINELFYTERTHCRNLKILQNLFYKPMSQDPNISNELIKVLFPNLEEMITLHSSMNCAMKERKKQNSVVIEVGDILLARFETEGEAFRNGCATFCQNQSYALDLLRAKQRKDNKLANFLNEAESSPLMRRLQLRDLIPTQMMRLTKYPLLIENLMKYTQTSTEEYSRLERALKLSRSILAYVNQAVKDCENRNKLRILQRKVDKKQMDSPEFKELDLTKHKLMLDGTLTWNINQRKSVDCHVVLLEDLLVLFQKQDDKLVLRQQSTQLVAGKEDSRYQFSPLLKLENVLHTNSKATDKKAFFVVSKTQIYELSASSTEEQKKWIRHIKEAAESYKKRKDKAQEPAQTDVLAVEPPQIIRRPSAERTAEEDYEEDIIQPDEITVQNPLSQKAEPVLTPLEKIRRLDETVQEHLQEKTVLVAEVLNIPTAEVPQRLQMVEEMPENADTSDNLLALIEQTQQCLVLLNNAESGLAEKDLKMPIPMEKLREMANRMNQILTNLLEKTRQYAALNAGQSPASSSAVVNSRDDERERLRLELKAAQDELNMLREIQRRVSGSNVMSLAPTQGRPQSFISDTSSYSDTEAVANTEEDDMQDVQSDHNEGEVDTIDVPDDFDVDPEATEPEVSQPTNLPKEIAESDTQSLTEIEPPVEEFMEEPEPPSVPEEALTGAEDTKSEETEEEVQVKDGVQKAEINLIEEVTEEVTEFPSNQKDVVHSEESDTECKDMRKEEQSADAPPTENSCEDRGGLSEEKKAEEERRFSNDDYVDAVETQSEIREGVQERTNNEEETSEKTKEEITDQEKTDVGKEGVESDPETADKQPQEEVTEEDSENSQIIEDKPMEKSEEKILDNDDNENHVESTNTTDNRGDSGSPV</sequence>
<feature type="compositionally biased region" description="Acidic residues" evidence="12">
    <location>
        <begin position="453"/>
        <end position="463"/>
    </location>
</feature>
<evidence type="ECO:0000259" key="17">
    <source>
        <dbReference type="PROSITE" id="PS50132"/>
    </source>
</evidence>
<evidence type="ECO:0000256" key="1">
    <source>
        <dbReference type="ARBA" id="ARBA00004370"/>
    </source>
</evidence>
<evidence type="ECO:0000256" key="2">
    <source>
        <dbReference type="ARBA" id="ARBA00004496"/>
    </source>
</evidence>
<feature type="compositionally biased region" description="Basic and acidic residues" evidence="12">
    <location>
        <begin position="1811"/>
        <end position="1833"/>
    </location>
</feature>
<dbReference type="SUPFAM" id="SSF48097">
    <property type="entry name" value="Regulator of G-protein signaling, RGS"/>
    <property type="match status" value="1"/>
</dbReference>
<evidence type="ECO:0000256" key="7">
    <source>
        <dbReference type="ARBA" id="ARBA00022723"/>
    </source>
</evidence>
<feature type="compositionally biased region" description="Acidic residues" evidence="12">
    <location>
        <begin position="1623"/>
        <end position="1633"/>
    </location>
</feature>
<dbReference type="InterPro" id="IPR016137">
    <property type="entry name" value="RGS"/>
</dbReference>
<protein>
    <recommendedName>
        <fullName evidence="20">Rho guanine nucleotide exchange factor 12</fullName>
    </recommendedName>
</protein>
<dbReference type="Gene3D" id="3.30.60.20">
    <property type="match status" value="1"/>
</dbReference>
<dbReference type="Gene3D" id="2.30.29.30">
    <property type="entry name" value="Pleckstrin-homology domain (PH domain)/Phosphotyrosine-binding domain (PTB)"/>
    <property type="match status" value="1"/>
</dbReference>
<keyword evidence="19" id="KW-1185">Reference proteome</keyword>
<dbReference type="GO" id="GO:0005096">
    <property type="term" value="F:GTPase activator activity"/>
    <property type="evidence" value="ECO:0007669"/>
    <property type="project" value="UniProtKB-KW"/>
</dbReference>
<feature type="region of interest" description="Disordered" evidence="12">
    <location>
        <begin position="290"/>
        <end position="493"/>
    </location>
</feature>
<dbReference type="SUPFAM" id="SSF57889">
    <property type="entry name" value="Cysteine-rich domain"/>
    <property type="match status" value="1"/>
</dbReference>
<evidence type="ECO:0000256" key="10">
    <source>
        <dbReference type="ARBA" id="ARBA00023136"/>
    </source>
</evidence>
<dbReference type="CDD" id="cd23069">
    <property type="entry name" value="PDZ_ARHGEF11-12-like"/>
    <property type="match status" value="1"/>
</dbReference>
<feature type="compositionally biased region" description="Acidic residues" evidence="12">
    <location>
        <begin position="1579"/>
        <end position="1597"/>
    </location>
</feature>
<evidence type="ECO:0000256" key="9">
    <source>
        <dbReference type="ARBA" id="ARBA00023054"/>
    </source>
</evidence>
<keyword evidence="9 11" id="KW-0175">Coiled coil</keyword>
<evidence type="ECO:0000256" key="8">
    <source>
        <dbReference type="ARBA" id="ARBA00022833"/>
    </source>
</evidence>
<feature type="domain" description="DH" evidence="14">
    <location>
        <begin position="973"/>
        <end position="1161"/>
    </location>
</feature>
<dbReference type="EnsemblMetazoa" id="G26609.5">
    <property type="protein sequence ID" value="G26609.5:cds"/>
    <property type="gene ID" value="G26609"/>
</dbReference>
<evidence type="ECO:0000256" key="3">
    <source>
        <dbReference type="ARBA" id="ARBA00022468"/>
    </source>
</evidence>
<feature type="compositionally biased region" description="Basic and acidic residues" evidence="12">
    <location>
        <begin position="820"/>
        <end position="830"/>
    </location>
</feature>
<dbReference type="Pfam" id="PF00130">
    <property type="entry name" value="C1_1"/>
    <property type="match status" value="1"/>
</dbReference>
<dbReference type="Pfam" id="PF17838">
    <property type="entry name" value="PH_16"/>
    <property type="match status" value="1"/>
</dbReference>
<evidence type="ECO:0000259" key="15">
    <source>
        <dbReference type="PROSITE" id="PS50081"/>
    </source>
</evidence>
<dbReference type="PROSITE" id="PS50132">
    <property type="entry name" value="RGS"/>
    <property type="match status" value="1"/>
</dbReference>
<feature type="domain" description="PDZ" evidence="16">
    <location>
        <begin position="142"/>
        <end position="205"/>
    </location>
</feature>
<dbReference type="SUPFAM" id="SSF50156">
    <property type="entry name" value="PDZ domain-like"/>
    <property type="match status" value="1"/>
</dbReference>
<dbReference type="PROSITE" id="PS00741">
    <property type="entry name" value="DH_1"/>
    <property type="match status" value="1"/>
</dbReference>
<dbReference type="Pfam" id="PF09128">
    <property type="entry name" value="RGS-like"/>
    <property type="match status" value="1"/>
</dbReference>
<evidence type="ECO:0000313" key="19">
    <source>
        <dbReference type="Proteomes" id="UP000005408"/>
    </source>
</evidence>
<dbReference type="InterPro" id="IPR000219">
    <property type="entry name" value="DH_dom"/>
</dbReference>
<dbReference type="InterPro" id="IPR044926">
    <property type="entry name" value="RGS_subdomain_2"/>
</dbReference>
<name>A0A8W8LA03_MAGGI</name>
<keyword evidence="8" id="KW-0862">Zinc</keyword>